<protein>
    <recommendedName>
        <fullName evidence="3">Carbonic anhydrase</fullName>
    </recommendedName>
</protein>
<dbReference type="GO" id="GO:0004089">
    <property type="term" value="F:carbonate dehydratase activity"/>
    <property type="evidence" value="ECO:0007669"/>
    <property type="project" value="InterPro"/>
</dbReference>
<evidence type="ECO:0008006" key="3">
    <source>
        <dbReference type="Google" id="ProtNLM"/>
    </source>
</evidence>
<dbReference type="InterPro" id="IPR036874">
    <property type="entry name" value="Carbonic_anhydrase_sf"/>
</dbReference>
<dbReference type="InterPro" id="IPR001765">
    <property type="entry name" value="Carbonic_anhydrase"/>
</dbReference>
<dbReference type="SUPFAM" id="SSF53056">
    <property type="entry name" value="beta-carbonic anhydrase, cab"/>
    <property type="match status" value="1"/>
</dbReference>
<evidence type="ECO:0000313" key="2">
    <source>
        <dbReference type="EMBL" id="MPN28250.1"/>
    </source>
</evidence>
<reference evidence="2" key="1">
    <citation type="submission" date="2019-08" db="EMBL/GenBank/DDBJ databases">
        <authorList>
            <person name="Kucharzyk K."/>
            <person name="Murdoch R.W."/>
            <person name="Higgins S."/>
            <person name="Loffler F."/>
        </authorList>
    </citation>
    <scope>NUCLEOTIDE SEQUENCE</scope>
</reference>
<dbReference type="EMBL" id="VSSQ01078473">
    <property type="protein sequence ID" value="MPN28250.1"/>
    <property type="molecule type" value="Genomic_DNA"/>
</dbReference>
<dbReference type="GO" id="GO:0008270">
    <property type="term" value="F:zinc ion binding"/>
    <property type="evidence" value="ECO:0007669"/>
    <property type="project" value="InterPro"/>
</dbReference>
<comment type="similarity">
    <text evidence="1">Belongs to the beta-class carbonic anhydrase family.</text>
</comment>
<name>A0A645GPU8_9ZZZZ</name>
<evidence type="ECO:0000256" key="1">
    <source>
        <dbReference type="ARBA" id="ARBA00006217"/>
    </source>
</evidence>
<accession>A0A645GPU8</accession>
<dbReference type="Pfam" id="PF00484">
    <property type="entry name" value="Pro_CA"/>
    <property type="match status" value="1"/>
</dbReference>
<proteinExistence type="inferred from homology"/>
<comment type="caution">
    <text evidence="2">The sequence shown here is derived from an EMBL/GenBank/DDBJ whole genome shotgun (WGS) entry which is preliminary data.</text>
</comment>
<dbReference type="Gene3D" id="3.40.1050.10">
    <property type="entry name" value="Carbonic anhydrase"/>
    <property type="match status" value="1"/>
</dbReference>
<dbReference type="AlphaFoldDB" id="A0A645GPU8"/>
<gene>
    <name evidence="2" type="ORF">SDC9_175691</name>
</gene>
<organism evidence="2">
    <name type="scientific">bioreactor metagenome</name>
    <dbReference type="NCBI Taxonomy" id="1076179"/>
    <lineage>
        <taxon>unclassified sequences</taxon>
        <taxon>metagenomes</taxon>
        <taxon>ecological metagenomes</taxon>
    </lineage>
</organism>
<sequence>MTEQLNIVEQMNHLLSYPYIRKRYEEKTLNILGWYYIIETGEVFNYDVEKQVFEKIV</sequence>